<evidence type="ECO:0000313" key="1">
    <source>
        <dbReference type="EMBL" id="EMI24064.1"/>
    </source>
</evidence>
<dbReference type="EMBL" id="ANOF01000172">
    <property type="protein sequence ID" value="EMI24064.1"/>
    <property type="molecule type" value="Genomic_DNA"/>
</dbReference>
<protein>
    <submittedName>
        <fullName evidence="1">Uncharacterized protein</fullName>
    </submittedName>
</protein>
<gene>
    <name evidence="1" type="ORF">RESH_05386</name>
</gene>
<reference evidence="1 2" key="1">
    <citation type="journal article" date="2013" name="Mar. Genomics">
        <title>Expression of sulfatases in Rhodopirellula baltica and the diversity of sulfatases in the genus Rhodopirellula.</title>
        <authorList>
            <person name="Wegner C.E."/>
            <person name="Richter-Heitmann T."/>
            <person name="Klindworth A."/>
            <person name="Klockow C."/>
            <person name="Richter M."/>
            <person name="Achstetter T."/>
            <person name="Glockner F.O."/>
            <person name="Harder J."/>
        </authorList>
    </citation>
    <scope>NUCLEOTIDE SEQUENCE [LARGE SCALE GENOMIC DNA]</scope>
    <source>
        <strain evidence="1 2">SH398</strain>
    </source>
</reference>
<dbReference type="AlphaFoldDB" id="M5SD49"/>
<organism evidence="1 2">
    <name type="scientific">Rhodopirellula europaea SH398</name>
    <dbReference type="NCBI Taxonomy" id="1263868"/>
    <lineage>
        <taxon>Bacteria</taxon>
        <taxon>Pseudomonadati</taxon>
        <taxon>Planctomycetota</taxon>
        <taxon>Planctomycetia</taxon>
        <taxon>Pirellulales</taxon>
        <taxon>Pirellulaceae</taxon>
        <taxon>Rhodopirellula</taxon>
    </lineage>
</organism>
<dbReference type="Proteomes" id="UP000011996">
    <property type="component" value="Unassembled WGS sequence"/>
</dbReference>
<accession>M5SD49</accession>
<proteinExistence type="predicted"/>
<comment type="caution">
    <text evidence="1">The sequence shown here is derived from an EMBL/GenBank/DDBJ whole genome shotgun (WGS) entry which is preliminary data.</text>
</comment>
<name>M5SD49_9BACT</name>
<sequence length="111" mass="11477">MTHHDALLGGAAGIDFDLVLGGNLGPAAALGHFSSVVISADQVLCSVKPVKKCIHQASVVPSPGQGKVAKMLDGIAGVDGSVPSLDLFFCPFLERMRTGDGSYPMISGWLR</sequence>
<dbReference type="STRING" id="1263868.RESH_05386"/>
<evidence type="ECO:0000313" key="2">
    <source>
        <dbReference type="Proteomes" id="UP000011996"/>
    </source>
</evidence>